<sequence length="127" mass="14714">AIDFLYGLQIVLKHLCTYTMENPGHLYSKDIKDLVQQIDRPWKKFRDFLKPYEDSLGINSVRSSIARVPRVVLWTLVAKEVRQLKVSVGQPVQSLTLLLILQLLDRMETLPLQQSQQLLFALLILEI</sequence>
<feature type="non-terminal residue" evidence="1">
    <location>
        <position position="1"/>
    </location>
</feature>
<organism evidence="1 2">
    <name type="scientific">Cenococcum geophilum 1.58</name>
    <dbReference type="NCBI Taxonomy" id="794803"/>
    <lineage>
        <taxon>Eukaryota</taxon>
        <taxon>Fungi</taxon>
        <taxon>Dikarya</taxon>
        <taxon>Ascomycota</taxon>
        <taxon>Pezizomycotina</taxon>
        <taxon>Dothideomycetes</taxon>
        <taxon>Pleosporomycetidae</taxon>
        <taxon>Gloniales</taxon>
        <taxon>Gloniaceae</taxon>
        <taxon>Cenococcum</taxon>
    </lineage>
</organism>
<keyword evidence="2" id="KW-1185">Reference proteome</keyword>
<dbReference type="EMBL" id="KV748252">
    <property type="protein sequence ID" value="OCK88008.1"/>
    <property type="molecule type" value="Genomic_DNA"/>
</dbReference>
<evidence type="ECO:0000313" key="2">
    <source>
        <dbReference type="Proteomes" id="UP000250078"/>
    </source>
</evidence>
<accession>A0ACC8ENS4</accession>
<proteinExistence type="predicted"/>
<dbReference type="Proteomes" id="UP000250078">
    <property type="component" value="Unassembled WGS sequence"/>
</dbReference>
<evidence type="ECO:0000313" key="1">
    <source>
        <dbReference type="EMBL" id="OCK88008.1"/>
    </source>
</evidence>
<reference evidence="1 2" key="1">
    <citation type="journal article" date="2016" name="Nat. Commun.">
        <title>Ectomycorrhizal ecology is imprinted in the genome of the dominant symbiotic fungus Cenococcum geophilum.</title>
        <authorList>
            <consortium name="DOE Joint Genome Institute"/>
            <person name="Peter M."/>
            <person name="Kohler A."/>
            <person name="Ohm R.A."/>
            <person name="Kuo A."/>
            <person name="Krutzmann J."/>
            <person name="Morin E."/>
            <person name="Arend M."/>
            <person name="Barry K.W."/>
            <person name="Binder M."/>
            <person name="Choi C."/>
            <person name="Clum A."/>
            <person name="Copeland A."/>
            <person name="Grisel N."/>
            <person name="Haridas S."/>
            <person name="Kipfer T."/>
            <person name="LaButti K."/>
            <person name="Lindquist E."/>
            <person name="Lipzen A."/>
            <person name="Maire R."/>
            <person name="Meier B."/>
            <person name="Mihaltcheva S."/>
            <person name="Molinier V."/>
            <person name="Murat C."/>
            <person name="Poggeler S."/>
            <person name="Quandt C.A."/>
            <person name="Sperisen C."/>
            <person name="Tritt A."/>
            <person name="Tisserant E."/>
            <person name="Crous P.W."/>
            <person name="Henrissat B."/>
            <person name="Nehls U."/>
            <person name="Egli S."/>
            <person name="Spatafora J.W."/>
            <person name="Grigoriev I.V."/>
            <person name="Martin F.M."/>
        </authorList>
    </citation>
    <scope>NUCLEOTIDE SEQUENCE [LARGE SCALE GENOMIC DNA]</scope>
    <source>
        <strain evidence="1 2">1.58</strain>
    </source>
</reference>
<name>A0ACC8ENS4_9PEZI</name>
<gene>
    <name evidence="1" type="ORF">K441DRAFT_669974</name>
</gene>
<protein>
    <submittedName>
        <fullName evidence="1">Uncharacterized protein</fullName>
    </submittedName>
</protein>